<dbReference type="Proteomes" id="UP000266744">
    <property type="component" value="Chromosome"/>
</dbReference>
<name>A0ABN4Q019_YERET</name>
<keyword evidence="2" id="KW-1185">Reference proteome</keyword>
<dbReference type="NCBIfam" id="NF038054">
    <property type="entry name" value="T3SS_SctI"/>
    <property type="match status" value="1"/>
</dbReference>
<accession>A0ABN4Q019</accession>
<evidence type="ECO:0000313" key="1">
    <source>
        <dbReference type="EMBL" id="ANI31034.1"/>
    </source>
</evidence>
<dbReference type="EMBL" id="CP010029">
    <property type="protein sequence ID" value="ANI31034.1"/>
    <property type="molecule type" value="Genomic_DNA"/>
</dbReference>
<organism evidence="1 2">
    <name type="scientific">Yersinia entomophaga</name>
    <dbReference type="NCBI Taxonomy" id="935293"/>
    <lineage>
        <taxon>Bacteria</taxon>
        <taxon>Pseudomonadati</taxon>
        <taxon>Pseudomonadota</taxon>
        <taxon>Gammaproteobacteria</taxon>
        <taxon>Enterobacterales</taxon>
        <taxon>Yersiniaceae</taxon>
        <taxon>Yersinia</taxon>
    </lineage>
</organism>
<gene>
    <name evidence="1" type="ORF">PL78_14520</name>
</gene>
<reference evidence="2" key="1">
    <citation type="journal article" date="2016" name="Toxins">
        <title>The Draft Genome Sequence of the Yersinia entomophaga Entomopathogenic Type Strain MH96T.</title>
        <authorList>
            <person name="Hurst M.R."/>
            <person name="Beattie A."/>
            <person name="Altermann E."/>
            <person name="Moraga R.M."/>
            <person name="Harper L.A."/>
            <person name="Calder J."/>
            <person name="Laugraud A."/>
        </authorList>
    </citation>
    <scope>NUCLEOTIDE SEQUENCE [LARGE SCALE GENOMIC DNA]</scope>
    <source>
        <strain evidence="2">MH96</strain>
    </source>
</reference>
<proteinExistence type="predicted"/>
<sequence length="101" mass="10796">MSHLTSLISFKNQLPDIGESVFDGAGQIEGIIKKLFSQQAAATSQEKAAIVNLIEHGNITDSAELIRVGQIRLGKHAEVVSLANTLVRKAISAVETTIKSQ</sequence>
<protein>
    <submittedName>
        <fullName evidence="1">Uncharacterized protein</fullName>
    </submittedName>
</protein>
<dbReference type="InterPro" id="IPR047754">
    <property type="entry name" value="T3SS_SctI-like"/>
</dbReference>
<evidence type="ECO:0000313" key="2">
    <source>
        <dbReference type="Proteomes" id="UP000266744"/>
    </source>
</evidence>
<dbReference type="RefSeq" id="WP_064516579.1">
    <property type="nucleotide sequence ID" value="NZ_CP010029.1"/>
</dbReference>